<dbReference type="AlphaFoldDB" id="A0A6M3XVU1"/>
<reference evidence="1" key="1">
    <citation type="submission" date="2020-03" db="EMBL/GenBank/DDBJ databases">
        <title>The deep terrestrial virosphere.</title>
        <authorList>
            <person name="Holmfeldt K."/>
            <person name="Nilsson E."/>
            <person name="Simone D."/>
            <person name="Lopez-Fernandez M."/>
            <person name="Wu X."/>
            <person name="de Brujin I."/>
            <person name="Lundin D."/>
            <person name="Andersson A."/>
            <person name="Bertilsson S."/>
            <person name="Dopson M."/>
        </authorList>
    </citation>
    <scope>NUCLEOTIDE SEQUENCE</scope>
    <source>
        <strain evidence="1">TM448B01930</strain>
    </source>
</reference>
<proteinExistence type="predicted"/>
<sequence length="488" mass="50719">MGTQATESMSGRSITAGEALEPYRCVKLSSGTLVYADAGEACIGVTLDYTASGDAAAIKLINDGGTFLIEGADTFAVDASLYQANDGKISDTSSGTSTFQALEACTAAGDILEVAVAPFVATTAATVSIADAGTFTTKATVEAAEQEIYQHLLSIQQFIPIPLTTLREAASNQIAQFYDTKTVDVPLGTLRETDATNLGAIAANGGLLASDSTPLLDMVNGDTDSNFRVSWAATNQDAVIFRVDLQDIDEASDLTITLRAAMSDTNNTPVVDIDTYFGEGDSKVSDASAAITGTSVADYAITIANADIPASVDYMTVEMTPAAHANDALYLYQITVSYTAATANYRNGVLGPNTTPILGFTNGDTDSALRLAWAASNQDPIVFQTPLPPSLDTTADLVIHLRAAMASTNDTPTIASDVYFNEGDTKVEDASAAITGATYAEYTITVAAADIPSGAQTMTCELTPGAHGTDILYATALWIEHKAAILTA</sequence>
<gene>
    <name evidence="1" type="ORF">TM448B01930_0008</name>
</gene>
<accession>A0A6M3XVU1</accession>
<protein>
    <submittedName>
        <fullName evidence="1">Uncharacterized protein</fullName>
    </submittedName>
</protein>
<name>A0A6M3XVU1_9ZZZZ</name>
<evidence type="ECO:0000313" key="1">
    <source>
        <dbReference type="EMBL" id="QJI00366.1"/>
    </source>
</evidence>
<organism evidence="1">
    <name type="scientific">viral metagenome</name>
    <dbReference type="NCBI Taxonomy" id="1070528"/>
    <lineage>
        <taxon>unclassified sequences</taxon>
        <taxon>metagenomes</taxon>
        <taxon>organismal metagenomes</taxon>
    </lineage>
</organism>
<dbReference type="EMBL" id="MT144846">
    <property type="protein sequence ID" value="QJI00366.1"/>
    <property type="molecule type" value="Genomic_DNA"/>
</dbReference>